<evidence type="ECO:0000313" key="4">
    <source>
        <dbReference type="Proteomes" id="UP000028504"/>
    </source>
</evidence>
<feature type="transmembrane region" description="Helical" evidence="2">
    <location>
        <begin position="99"/>
        <end position="121"/>
    </location>
</feature>
<keyword evidence="2" id="KW-1133">Transmembrane helix</keyword>
<evidence type="ECO:0000256" key="2">
    <source>
        <dbReference type="SAM" id="Phobius"/>
    </source>
</evidence>
<keyword evidence="4" id="KW-1185">Reference proteome</keyword>
<evidence type="ECO:0000256" key="1">
    <source>
        <dbReference type="SAM" id="MobiDB-lite"/>
    </source>
</evidence>
<feature type="compositionally biased region" description="Basic and acidic residues" evidence="1">
    <location>
        <begin position="1"/>
        <end position="32"/>
    </location>
</feature>
<dbReference type="EMBL" id="CP008944">
    <property type="protein sequence ID" value="AIG64860.1"/>
    <property type="molecule type" value="Genomic_DNA"/>
</dbReference>
<gene>
    <name evidence="3" type="ORF">CATYP_10240</name>
</gene>
<organism evidence="3 4">
    <name type="scientific">Corynebacterium atypicum</name>
    <dbReference type="NCBI Taxonomy" id="191610"/>
    <lineage>
        <taxon>Bacteria</taxon>
        <taxon>Bacillati</taxon>
        <taxon>Actinomycetota</taxon>
        <taxon>Actinomycetes</taxon>
        <taxon>Mycobacteriales</taxon>
        <taxon>Corynebacteriaceae</taxon>
        <taxon>Corynebacterium</taxon>
    </lineage>
</organism>
<keyword evidence="2" id="KW-0812">Transmembrane</keyword>
<sequence>MGKGTYREHPENDLVADADRTNKPRPEPRDFDELADQPDPYVQYELNRRSSRQAIWWTLGTVIASLIASGALLVASRIAGGDACAAGLNTWLCSRRWELIWSLGSCVIPVAGLIGCGIIMVRKLQRYIRWGTWMGAFWFLVPHAMLWMTTAGQIAIVGTHPA</sequence>
<dbReference type="RefSeq" id="WP_038607131.1">
    <property type="nucleotide sequence ID" value="NZ_CP008944.1"/>
</dbReference>
<feature type="region of interest" description="Disordered" evidence="1">
    <location>
        <begin position="1"/>
        <end position="35"/>
    </location>
</feature>
<dbReference type="Proteomes" id="UP000028504">
    <property type="component" value="Chromosome"/>
</dbReference>
<protein>
    <submittedName>
        <fullName evidence="3">Membrane protein</fullName>
    </submittedName>
</protein>
<keyword evidence="2" id="KW-0472">Membrane</keyword>
<evidence type="ECO:0000313" key="3">
    <source>
        <dbReference type="EMBL" id="AIG64860.1"/>
    </source>
</evidence>
<feature type="transmembrane region" description="Helical" evidence="2">
    <location>
        <begin position="133"/>
        <end position="156"/>
    </location>
</feature>
<name>A0ABM5QPX0_9CORY</name>
<reference evidence="3 4" key="1">
    <citation type="submission" date="2014-07" db="EMBL/GenBank/DDBJ databases">
        <title>Complete genome sequence of Corynebacterium atypicum DSM 44849: identifiction of the mycolic acid biosynthesis genes.</title>
        <authorList>
            <person name="Tippelt A."/>
            <person name="Mollmann S."/>
            <person name="Albersmeier A."/>
            <person name="Jaenicke S."/>
            <person name="Ruckert C."/>
            <person name="Tauch A."/>
        </authorList>
    </citation>
    <scope>NUCLEOTIDE SEQUENCE [LARGE SCALE GENOMIC DNA]</scope>
    <source>
        <strain evidence="3 4">R2070</strain>
    </source>
</reference>
<accession>A0ABM5QPX0</accession>
<feature type="transmembrane region" description="Helical" evidence="2">
    <location>
        <begin position="54"/>
        <end position="79"/>
    </location>
</feature>
<proteinExistence type="predicted"/>